<dbReference type="OrthoDB" id="1470350at2759"/>
<dbReference type="GO" id="GO:0005506">
    <property type="term" value="F:iron ion binding"/>
    <property type="evidence" value="ECO:0007669"/>
    <property type="project" value="InterPro"/>
</dbReference>
<comment type="cofactor">
    <cofactor evidence="1 5">
        <name>heme</name>
        <dbReference type="ChEBI" id="CHEBI:30413"/>
    </cofactor>
</comment>
<keyword evidence="6" id="KW-0560">Oxidoreductase</keyword>
<dbReference type="InterPro" id="IPR001128">
    <property type="entry name" value="Cyt_P450"/>
</dbReference>
<comment type="caution">
    <text evidence="7">The sequence shown here is derived from an EMBL/GenBank/DDBJ whole genome shotgun (WGS) entry which is preliminary data.</text>
</comment>
<proteinExistence type="inferred from homology"/>
<sequence length="519" mass="58652">MDFYTTLQQIQETSQTALAYLSQGGNAEKIGTITAISVATYFVGNKLYDAFFGALSNVPGPFITRFMDIPLLLLDIPRGTSFKKLRDYHDVYGDIVRLGPKKIAISNKDLMRQVLVTEDHPKSPFYEIFQATGKLSVFSATDKGWHKKRRRMIAPAFSIKYLNSLEPYVSKVANSLIEKIDGDIAEKHDADNFGQVDIWTLLKCYALDVIGETAFGSSFKMIEDNSHFIPQAINDELRDSAISAMFPILSKIFLKNGGRTNPKITDFLTNVIEKRMEDIDNKRQDILQSLIDAKDAENENDRLDTAAIMGETGLFLVAGSETTSNTLGFTIISLLREPHTLTRLVAEIDTVELAPGQTIFEHDQIKHLPYLNAVLNESMRIFTAAGGAIPRITERATRLGDLELEKDTVIMNTLYHINTSSKYWPDPFKFKPERWLPEEQDDNEFNDLDAFFAFSAGSRNCIGKNFALMEMRLCLTALLKQFEFVAIPSEMEDALELRTFITLAVAKHTFDCKMRRRVL</sequence>
<dbReference type="PROSITE" id="PS00086">
    <property type="entry name" value="CYTOCHROME_P450"/>
    <property type="match status" value="1"/>
</dbReference>
<dbReference type="InterPro" id="IPR017972">
    <property type="entry name" value="Cyt_P450_CS"/>
</dbReference>
<dbReference type="PRINTS" id="PR00463">
    <property type="entry name" value="EP450I"/>
</dbReference>
<keyword evidence="8" id="KW-1185">Reference proteome</keyword>
<dbReference type="GO" id="GO:0004497">
    <property type="term" value="F:monooxygenase activity"/>
    <property type="evidence" value="ECO:0007669"/>
    <property type="project" value="UniProtKB-KW"/>
</dbReference>
<evidence type="ECO:0000256" key="6">
    <source>
        <dbReference type="RuleBase" id="RU000461"/>
    </source>
</evidence>
<evidence type="ECO:0000256" key="3">
    <source>
        <dbReference type="ARBA" id="ARBA00022723"/>
    </source>
</evidence>
<dbReference type="PANTHER" id="PTHR24305:SF166">
    <property type="entry name" value="CYTOCHROME P450 12A4, MITOCHONDRIAL-RELATED"/>
    <property type="match status" value="1"/>
</dbReference>
<dbReference type="Gene3D" id="1.10.630.10">
    <property type="entry name" value="Cytochrome P450"/>
    <property type="match status" value="1"/>
</dbReference>
<evidence type="ECO:0000256" key="2">
    <source>
        <dbReference type="ARBA" id="ARBA00010617"/>
    </source>
</evidence>
<dbReference type="EMBL" id="JAEPRD010000008">
    <property type="protein sequence ID" value="KAG2211686.1"/>
    <property type="molecule type" value="Genomic_DNA"/>
</dbReference>
<evidence type="ECO:0008006" key="9">
    <source>
        <dbReference type="Google" id="ProtNLM"/>
    </source>
</evidence>
<keyword evidence="4 5" id="KW-0408">Iron</keyword>
<dbReference type="GO" id="GO:0016705">
    <property type="term" value="F:oxidoreductase activity, acting on paired donors, with incorporation or reduction of molecular oxygen"/>
    <property type="evidence" value="ECO:0007669"/>
    <property type="project" value="InterPro"/>
</dbReference>
<dbReference type="SUPFAM" id="SSF48264">
    <property type="entry name" value="Cytochrome P450"/>
    <property type="match status" value="1"/>
</dbReference>
<comment type="similarity">
    <text evidence="2 6">Belongs to the cytochrome P450 family.</text>
</comment>
<dbReference type="PANTHER" id="PTHR24305">
    <property type="entry name" value="CYTOCHROME P450"/>
    <property type="match status" value="1"/>
</dbReference>
<gene>
    <name evidence="7" type="ORF">INT47_008783</name>
</gene>
<evidence type="ECO:0000256" key="4">
    <source>
        <dbReference type="ARBA" id="ARBA00023004"/>
    </source>
</evidence>
<keyword evidence="5 6" id="KW-0349">Heme</keyword>
<keyword evidence="6" id="KW-0503">Monooxygenase</keyword>
<evidence type="ECO:0000256" key="1">
    <source>
        <dbReference type="ARBA" id="ARBA00001971"/>
    </source>
</evidence>
<reference evidence="7" key="1">
    <citation type="submission" date="2020-12" db="EMBL/GenBank/DDBJ databases">
        <title>Metabolic potential, ecology and presence of endohyphal bacteria is reflected in genomic diversity of Mucoromycotina.</title>
        <authorList>
            <person name="Muszewska A."/>
            <person name="Okrasinska A."/>
            <person name="Steczkiewicz K."/>
            <person name="Drgas O."/>
            <person name="Orlowska M."/>
            <person name="Perlinska-Lenart U."/>
            <person name="Aleksandrzak-Piekarczyk T."/>
            <person name="Szatraj K."/>
            <person name="Zielenkiewicz U."/>
            <person name="Pilsyk S."/>
            <person name="Malc E."/>
            <person name="Mieczkowski P."/>
            <person name="Kruszewska J.S."/>
            <person name="Biernat P."/>
            <person name="Pawlowska J."/>
        </authorList>
    </citation>
    <scope>NUCLEOTIDE SEQUENCE</scope>
    <source>
        <strain evidence="7">WA0000017839</strain>
    </source>
</reference>
<dbReference type="Proteomes" id="UP000603453">
    <property type="component" value="Unassembled WGS sequence"/>
</dbReference>
<dbReference type="GO" id="GO:0020037">
    <property type="term" value="F:heme binding"/>
    <property type="evidence" value="ECO:0007669"/>
    <property type="project" value="InterPro"/>
</dbReference>
<dbReference type="Pfam" id="PF00067">
    <property type="entry name" value="p450"/>
    <property type="match status" value="1"/>
</dbReference>
<dbReference type="AlphaFoldDB" id="A0A8H7V690"/>
<evidence type="ECO:0000313" key="7">
    <source>
        <dbReference type="EMBL" id="KAG2211686.1"/>
    </source>
</evidence>
<organism evidence="7 8">
    <name type="scientific">Mucor saturninus</name>
    <dbReference type="NCBI Taxonomy" id="64648"/>
    <lineage>
        <taxon>Eukaryota</taxon>
        <taxon>Fungi</taxon>
        <taxon>Fungi incertae sedis</taxon>
        <taxon>Mucoromycota</taxon>
        <taxon>Mucoromycotina</taxon>
        <taxon>Mucoromycetes</taxon>
        <taxon>Mucorales</taxon>
        <taxon>Mucorineae</taxon>
        <taxon>Mucoraceae</taxon>
        <taxon>Mucor</taxon>
    </lineage>
</organism>
<dbReference type="InterPro" id="IPR002401">
    <property type="entry name" value="Cyt_P450_E_grp-I"/>
</dbReference>
<protein>
    <recommendedName>
        <fullName evidence="9">Cytochrome P450</fullName>
    </recommendedName>
</protein>
<evidence type="ECO:0000313" key="8">
    <source>
        <dbReference type="Proteomes" id="UP000603453"/>
    </source>
</evidence>
<feature type="binding site" description="axial binding residue" evidence="5">
    <location>
        <position position="461"/>
    </location>
    <ligand>
        <name>heme</name>
        <dbReference type="ChEBI" id="CHEBI:30413"/>
    </ligand>
    <ligandPart>
        <name>Fe</name>
        <dbReference type="ChEBI" id="CHEBI:18248"/>
    </ligandPart>
</feature>
<dbReference type="PRINTS" id="PR00385">
    <property type="entry name" value="P450"/>
</dbReference>
<dbReference type="InterPro" id="IPR050121">
    <property type="entry name" value="Cytochrome_P450_monoxygenase"/>
</dbReference>
<keyword evidence="3 5" id="KW-0479">Metal-binding</keyword>
<evidence type="ECO:0000256" key="5">
    <source>
        <dbReference type="PIRSR" id="PIRSR602401-1"/>
    </source>
</evidence>
<dbReference type="InterPro" id="IPR036396">
    <property type="entry name" value="Cyt_P450_sf"/>
</dbReference>
<name>A0A8H7V690_9FUNG</name>
<accession>A0A8H7V690</accession>